<proteinExistence type="inferred from homology"/>
<dbReference type="InterPro" id="IPR029052">
    <property type="entry name" value="Metallo-depent_PP-like"/>
</dbReference>
<dbReference type="PANTHER" id="PTHR42850">
    <property type="entry name" value="METALLOPHOSPHOESTERASE"/>
    <property type="match status" value="1"/>
</dbReference>
<gene>
    <name evidence="3" type="ORF">ENR59_03860</name>
</gene>
<dbReference type="EMBL" id="DSRP01000264">
    <property type="protein sequence ID" value="HGG92068.1"/>
    <property type="molecule type" value="Genomic_DNA"/>
</dbReference>
<dbReference type="PANTHER" id="PTHR42850:SF2">
    <property type="entry name" value="BLL5683 PROTEIN"/>
    <property type="match status" value="1"/>
</dbReference>
<dbReference type="AlphaFoldDB" id="A0A7C4AC78"/>
<protein>
    <submittedName>
        <fullName evidence="3">Metallophosphoesterase</fullName>
    </submittedName>
</protein>
<sequence length="254" mass="27530">MILVVLSDIHANLQALHAVLSHAGPDLAREGARLACLGDMVGYGADPQGVCDLLRPLNPLAVQGNHEAGVLDPAQVRHFNVLAWEAVEWTRDRLDAPTLDWLATLPRWAVLEGCRLVHGLPPDHLHPYLHQARPAALLRIFDGMRARGEHVGFVGHTHDLGLAYPDPACLDGVRMCALAPGVRALEQAHPWIVNAGAVGQPRDGDPRAKYAVYDTASGRLDVRAVEYDAAEAARRILAAGLPEAYARRVLGDKR</sequence>
<dbReference type="InterPro" id="IPR011152">
    <property type="entry name" value="Pesterase_MJ0912"/>
</dbReference>
<evidence type="ECO:0000259" key="2">
    <source>
        <dbReference type="Pfam" id="PF12850"/>
    </source>
</evidence>
<comment type="caution">
    <text evidence="3">The sequence shown here is derived from an EMBL/GenBank/DDBJ whole genome shotgun (WGS) entry which is preliminary data.</text>
</comment>
<accession>A0A7C4AC78</accession>
<dbReference type="Gene3D" id="3.60.21.10">
    <property type="match status" value="1"/>
</dbReference>
<dbReference type="GO" id="GO:0016791">
    <property type="term" value="F:phosphatase activity"/>
    <property type="evidence" value="ECO:0007669"/>
    <property type="project" value="TreeGrafter"/>
</dbReference>
<dbReference type="InterPro" id="IPR050126">
    <property type="entry name" value="Ap4A_hydrolase"/>
</dbReference>
<dbReference type="CDD" id="cd00838">
    <property type="entry name" value="MPP_superfamily"/>
    <property type="match status" value="1"/>
</dbReference>
<dbReference type="InterPro" id="IPR024654">
    <property type="entry name" value="Calcineurin-like_PHP_lpxH"/>
</dbReference>
<reference evidence="3" key="1">
    <citation type="journal article" date="2020" name="mSystems">
        <title>Genome- and Community-Level Interaction Insights into Carbon Utilization and Element Cycling Functions of Hydrothermarchaeota in Hydrothermal Sediment.</title>
        <authorList>
            <person name="Zhou Z."/>
            <person name="Liu Y."/>
            <person name="Xu W."/>
            <person name="Pan J."/>
            <person name="Luo Z.H."/>
            <person name="Li M."/>
        </authorList>
    </citation>
    <scope>NUCLEOTIDE SEQUENCE [LARGE SCALE GENOMIC DNA]</scope>
    <source>
        <strain evidence="3">SpSt-413</strain>
    </source>
</reference>
<dbReference type="SUPFAM" id="SSF56300">
    <property type="entry name" value="Metallo-dependent phosphatases"/>
    <property type="match status" value="1"/>
</dbReference>
<comment type="similarity">
    <text evidence="1">Belongs to the metallophosphoesterase superfamily. YfcE family.</text>
</comment>
<name>A0A7C4AC78_9BACT</name>
<evidence type="ECO:0000256" key="1">
    <source>
        <dbReference type="ARBA" id="ARBA00008950"/>
    </source>
</evidence>
<feature type="domain" description="Calcineurin-like phosphoesterase" evidence="2">
    <location>
        <begin position="1"/>
        <end position="217"/>
    </location>
</feature>
<dbReference type="PIRSF" id="PIRSF000883">
    <property type="entry name" value="Pesterase_MJ0912"/>
    <property type="match status" value="1"/>
</dbReference>
<dbReference type="GO" id="GO:0005737">
    <property type="term" value="C:cytoplasm"/>
    <property type="evidence" value="ECO:0007669"/>
    <property type="project" value="TreeGrafter"/>
</dbReference>
<organism evidence="3">
    <name type="scientific">Fundidesulfovibrio putealis</name>
    <dbReference type="NCBI Taxonomy" id="270496"/>
    <lineage>
        <taxon>Bacteria</taxon>
        <taxon>Pseudomonadati</taxon>
        <taxon>Thermodesulfobacteriota</taxon>
        <taxon>Desulfovibrionia</taxon>
        <taxon>Desulfovibrionales</taxon>
        <taxon>Desulfovibrionaceae</taxon>
        <taxon>Fundidesulfovibrio</taxon>
    </lineage>
</organism>
<dbReference type="Pfam" id="PF12850">
    <property type="entry name" value="Metallophos_2"/>
    <property type="match status" value="1"/>
</dbReference>
<evidence type="ECO:0000313" key="3">
    <source>
        <dbReference type="EMBL" id="HGG92068.1"/>
    </source>
</evidence>